<dbReference type="Proteomes" id="UP000677054">
    <property type="component" value="Unassembled WGS sequence"/>
</dbReference>
<feature type="domain" description="U3 small nucleolar RNA-associated protein 20 N-terminal" evidence="2">
    <location>
        <begin position="9"/>
        <end position="214"/>
    </location>
</feature>
<dbReference type="InterPro" id="IPR057525">
    <property type="entry name" value="UTP20_C"/>
</dbReference>
<dbReference type="PANTHER" id="PTHR17695:SF11">
    <property type="entry name" value="SMALL SUBUNIT PROCESSOME COMPONENT 20 HOMOLOG"/>
    <property type="match status" value="1"/>
</dbReference>
<evidence type="ECO:0000259" key="3">
    <source>
        <dbReference type="Pfam" id="PF20416"/>
    </source>
</evidence>
<feature type="region of interest" description="Disordered" evidence="1">
    <location>
        <begin position="679"/>
        <end position="712"/>
    </location>
</feature>
<dbReference type="InterPro" id="IPR011430">
    <property type="entry name" value="UTP20_N"/>
</dbReference>
<evidence type="ECO:0000259" key="2">
    <source>
        <dbReference type="Pfam" id="PF07539"/>
    </source>
</evidence>
<name>A0A7R9ADT5_9CRUS</name>
<dbReference type="InterPro" id="IPR046523">
    <property type="entry name" value="UTP20_dom"/>
</dbReference>
<dbReference type="GO" id="GO:0032040">
    <property type="term" value="C:small-subunit processome"/>
    <property type="evidence" value="ECO:0007669"/>
    <property type="project" value="TreeGrafter"/>
</dbReference>
<protein>
    <recommendedName>
        <fullName evidence="7">Small subunit processome component 20 homolog</fullName>
    </recommendedName>
</protein>
<dbReference type="InterPro" id="IPR052575">
    <property type="entry name" value="SSU_processome_comp_20"/>
</dbReference>
<feature type="region of interest" description="Disordered" evidence="1">
    <location>
        <begin position="1375"/>
        <end position="1422"/>
    </location>
</feature>
<feature type="domain" description="U3 small nucleolar RNA-associated protein 20 C-terminal" evidence="4">
    <location>
        <begin position="1052"/>
        <end position="1400"/>
    </location>
</feature>
<feature type="compositionally biased region" description="Basic and acidic residues" evidence="1">
    <location>
        <begin position="680"/>
        <end position="692"/>
    </location>
</feature>
<proteinExistence type="predicted"/>
<evidence type="ECO:0008006" key="7">
    <source>
        <dbReference type="Google" id="ProtNLM"/>
    </source>
</evidence>
<feature type="compositionally biased region" description="Basic residues" evidence="1">
    <location>
        <begin position="1382"/>
        <end position="1412"/>
    </location>
</feature>
<keyword evidence="6" id="KW-1185">Reference proteome</keyword>
<sequence length="1422" mass="160313">MCITHEKPLNSGSCLLLSHVKEILLALKPRIREGHRKALSSRDLVILTRISEMVSDPVESADVLHLLIPVLNNRLQQLSMDTQINVLLTAQNLICIAQAPISFVRSLSRLFSLLNGQQVRWQLCAVFGALGEREPGIKYLSDLAHNLNSWHPKRVEELDYDRRLQAFKDIRHVLQEDVGQATTDFLCLVIYNASYSIRKSKDENVRHEFIAILSALVMHCGGLNHKLKELAILTSEDPDTDFFANIGHLQLHRRVRALHRLSREMEGEQKGLSGETLTHFLLPLVSAFLFNPKYTKENHVIDAAIQCLGRVASHLPWFNYHSLLRYHLGLLPRHLEHQKTAIKVVVSILDAFHFDLSASMFHPIAQKVDDDAEVDNEQDENEKEEEGEKSLIAEEGSENSDEREIEGKAMVLDARMATRVHETIIKSLLPHLIRLLRQRSKSDLAHKVNRSHHPEDEEILRIPIALPIVKLLQNLPKGTLEAYLPSILLKFCEFLKSRSEGIREASRDTLTKLMTSLGPRFLPYLVGELKGCLKRGYQLHVMIYSVHSVLKALDPLLQVGELDPCLLDIYWLCHEELFGAVSEEKDVKGITGKVKEARGNKGFDTLEILARFTSQGLILPLITPLKEVLSSSRSHKVVQTVVRCLEHISRGLVGNSGLSMDSLLLLVLGLVGECIPDLQPRSREPTAPRPDPRLQPADTFIVPPEPGRAGPPVKAAMKTNAHVLVQFGFHLLYSLLKQEDLDTKDGKTMEALDPFLAMTTACLESPHVKVISTALRCLLWLLRLKLPSSQRELGPLSKAVFSLLHKHAAPGMAGGDNAQMVLLAFKVAAALCFNHIIMDADMQVINLNEFLLKVITQMVREQEDLKLSAEQLRILVTYAEADLYDASRQGSAFGLLRAIITRKMVLPELHETMKKVAELSITSELPHIQGQARQVMFHYILTYSLKKELEKYIEFYLGQLGYQLDTGRASALEMIHTIISEFPLRMVREHASIFFISLAPLLVNEESVKCRKMAALTLKSMLSRLPITERKELFQLCLLWLQDKKVGTKQVGSQLAGLILEVGLEGSLTSCLEDLFPILVSLLKSSVDGETCNERDADFSTSQKSRDHLLFHVLSLLVKIPSQVPNLLAHSKWSPYLNSIWALLDYFLLHPFSWVRLTASQLLGLLFAFSSPGAIAKCIASEGKTGRKSQAEQDQAYLQAEPSERFLKFLFATCSQFQGELIEEQLALQVMKNLVYLGKVLLRLPLVSMTHPKLTFPWLLKKLSQEASREAALDPKNPSKRRELFKWIGAVLLEMEGGEKMAELLPLLLVPLARELTDVHALRELKDLAEEVVDLIRSRTKGQGDLFPSAFAQAQSQFAKRRALRRIRKAQELVQNPEKAARQKIKKQVGKRAARKRKMENAKPHRKAKQRRLKELAIPTAL</sequence>
<accession>A0A7R9ADT5</accession>
<dbReference type="GO" id="GO:0030686">
    <property type="term" value="C:90S preribosome"/>
    <property type="evidence" value="ECO:0007669"/>
    <property type="project" value="TreeGrafter"/>
</dbReference>
<dbReference type="OrthoDB" id="6381809at2759"/>
<feature type="region of interest" description="Disordered" evidence="1">
    <location>
        <begin position="370"/>
        <end position="404"/>
    </location>
</feature>
<evidence type="ECO:0000313" key="6">
    <source>
        <dbReference type="Proteomes" id="UP000677054"/>
    </source>
</evidence>
<organism evidence="5">
    <name type="scientific">Darwinula stevensoni</name>
    <dbReference type="NCBI Taxonomy" id="69355"/>
    <lineage>
        <taxon>Eukaryota</taxon>
        <taxon>Metazoa</taxon>
        <taxon>Ecdysozoa</taxon>
        <taxon>Arthropoda</taxon>
        <taxon>Crustacea</taxon>
        <taxon>Oligostraca</taxon>
        <taxon>Ostracoda</taxon>
        <taxon>Podocopa</taxon>
        <taxon>Podocopida</taxon>
        <taxon>Darwinulocopina</taxon>
        <taxon>Darwinuloidea</taxon>
        <taxon>Darwinulidae</taxon>
        <taxon>Darwinula</taxon>
    </lineage>
</organism>
<dbReference type="EMBL" id="CAJPEV010004346">
    <property type="protein sequence ID" value="CAG0901637.1"/>
    <property type="molecule type" value="Genomic_DNA"/>
</dbReference>
<dbReference type="Pfam" id="PF23099">
    <property type="entry name" value="UTP20_C"/>
    <property type="match status" value="1"/>
</dbReference>
<dbReference type="Pfam" id="PF20416">
    <property type="entry name" value="UTP20"/>
    <property type="match status" value="1"/>
</dbReference>
<evidence type="ECO:0000256" key="1">
    <source>
        <dbReference type="SAM" id="MobiDB-lite"/>
    </source>
</evidence>
<dbReference type="PANTHER" id="PTHR17695">
    <property type="entry name" value="SMALL SUBUNIT PROCESSOME COMPONENT 20 HOMOLOG"/>
    <property type="match status" value="1"/>
</dbReference>
<dbReference type="SUPFAM" id="SSF48371">
    <property type="entry name" value="ARM repeat"/>
    <property type="match status" value="1"/>
</dbReference>
<reference evidence="5" key="1">
    <citation type="submission" date="2020-11" db="EMBL/GenBank/DDBJ databases">
        <authorList>
            <person name="Tran Van P."/>
        </authorList>
    </citation>
    <scope>NUCLEOTIDE SEQUENCE</scope>
</reference>
<evidence type="ECO:0000313" key="5">
    <source>
        <dbReference type="EMBL" id="CAD7252360.1"/>
    </source>
</evidence>
<dbReference type="Gene3D" id="1.25.10.10">
    <property type="entry name" value="Leucine-rich Repeat Variant"/>
    <property type="match status" value="1"/>
</dbReference>
<feature type="domain" description="U3 small nucleolar RNA-associated protein 20" evidence="3">
    <location>
        <begin position="454"/>
        <end position="670"/>
    </location>
</feature>
<dbReference type="InterPro" id="IPR016024">
    <property type="entry name" value="ARM-type_fold"/>
</dbReference>
<dbReference type="InterPro" id="IPR011989">
    <property type="entry name" value="ARM-like"/>
</dbReference>
<feature type="compositionally biased region" description="Acidic residues" evidence="1">
    <location>
        <begin position="370"/>
        <end position="385"/>
    </location>
</feature>
<dbReference type="Pfam" id="PF07539">
    <property type="entry name" value="UTP20_N"/>
    <property type="match status" value="1"/>
</dbReference>
<evidence type="ECO:0000259" key="4">
    <source>
        <dbReference type="Pfam" id="PF23099"/>
    </source>
</evidence>
<gene>
    <name evidence="5" type="ORF">DSTB1V02_LOCUS12118</name>
</gene>
<dbReference type="EMBL" id="LR903863">
    <property type="protein sequence ID" value="CAD7252360.1"/>
    <property type="molecule type" value="Genomic_DNA"/>
</dbReference>